<dbReference type="SUPFAM" id="SSF53474">
    <property type="entry name" value="alpha/beta-Hydrolases"/>
    <property type="match status" value="1"/>
</dbReference>
<dbReference type="Gene3D" id="3.40.50.1820">
    <property type="entry name" value="alpha/beta hydrolase"/>
    <property type="match status" value="1"/>
</dbReference>
<dbReference type="GO" id="GO:0046839">
    <property type="term" value="P:phospholipid dephosphorylation"/>
    <property type="evidence" value="ECO:0007669"/>
    <property type="project" value="Ensembl"/>
</dbReference>
<dbReference type="GO" id="GO:0042632">
    <property type="term" value="P:cholesterol homeostasis"/>
    <property type="evidence" value="ECO:0007669"/>
    <property type="project" value="Ensembl"/>
</dbReference>
<dbReference type="GO" id="GO:0042803">
    <property type="term" value="F:protein homodimerization activity"/>
    <property type="evidence" value="ECO:0007669"/>
    <property type="project" value="Ensembl"/>
</dbReference>
<dbReference type="InterPro" id="IPR029058">
    <property type="entry name" value="AB_hydrolase_fold"/>
</dbReference>
<sequence length="651" mass="73269">MRNFLRILDQGFGIWDQGYGIWHLGSPPHPVFLLGISCGFCIRDLGSEIWRLRFGIWDLGFGIWDLGFDICNWDLPTPRFPMRNFLRILDQGFGIWGSGIWDLGSGIWDLAFGMPPHPVFPVRNFLRDVLFAGGSQSPHSRVMSGQITLSQLFSEMDEGCRRHADSLGIAVPSGFSAARPFQDLQAQGRVNVQMLRAAGILRRNGFRTGILTNNWVDDSPGRFLTAALLARLRSHFDLVLESCRIGIAKPDPGIYSYALEALQAQPHEVIFLDDLGENLKPARELGMATILFRDTESGLRELQELSGVQLLPEEEPLPTPCAPSEVTHGYVSIRPGVRLHFVELGQGPVICLCHGFPESWLSWRFQIPALASAGFRVIALEMKGYGESTAPPDITEYSQEQICKDFVTFLDKLGIPQVVLVGHDWGGAVAWNVALFYPERLRAVASLNTPYRPADPDTDIMEKLASNPAFDYQFYFQEPGVAEAELEKDIGRTLKILIRSTSPEDRLPVSFSSQKVRERGGLLVGFPEDIPGSRLLPLPELEYYIQQFQKSGFRGPLNWYRNLRANWRWALRARDRKILIPALMVTAGKDPVLHPILSKGMESWIPQLHRENLQECGHWTQLESPAEVSRILLEWLEKLPPDPPFPGNSKL</sequence>
<dbReference type="Ensembl" id="ENSFALT00000044176.1">
    <property type="protein sequence ID" value="ENSFALP00000024090.1"/>
    <property type="gene ID" value="ENSFALG00000003744.2"/>
</dbReference>
<dbReference type="Ensembl" id="ENSFALT00000038421.1">
    <property type="protein sequence ID" value="ENSFALP00000025222.1"/>
    <property type="gene ID" value="ENSFALG00000003744.2"/>
</dbReference>
<dbReference type="InterPro" id="IPR000073">
    <property type="entry name" value="AB_hydrolase_1"/>
</dbReference>
<evidence type="ECO:0000256" key="1">
    <source>
        <dbReference type="ARBA" id="ARBA00022801"/>
    </source>
</evidence>
<dbReference type="PANTHER" id="PTHR43329">
    <property type="entry name" value="EPOXIDE HYDROLASE"/>
    <property type="match status" value="1"/>
</dbReference>
<dbReference type="GeneTree" id="ENSGT00940000158614"/>
<dbReference type="GO" id="GO:0004301">
    <property type="term" value="F:epoxide hydrolase activity"/>
    <property type="evidence" value="ECO:0007669"/>
    <property type="project" value="Ensembl"/>
</dbReference>
<dbReference type="OMA" id="YAMEVLC"/>
<dbReference type="FunFam" id="3.40.50.1000:FF:000107">
    <property type="entry name" value="Bifunctional epoxide hydrolase 2"/>
    <property type="match status" value="1"/>
</dbReference>
<keyword evidence="1" id="KW-0378">Hydrolase</keyword>
<reference evidence="4" key="1">
    <citation type="submission" date="2025-05" db="UniProtKB">
        <authorList>
            <consortium name="Ensembl"/>
        </authorList>
    </citation>
    <scope>IDENTIFICATION</scope>
</reference>
<dbReference type="GO" id="GO:0010628">
    <property type="term" value="P:positive regulation of gene expression"/>
    <property type="evidence" value="ECO:0007669"/>
    <property type="project" value="Ensembl"/>
</dbReference>
<dbReference type="PRINTS" id="PR00412">
    <property type="entry name" value="EPOXHYDRLASE"/>
</dbReference>
<evidence type="ECO:0000313" key="4">
    <source>
        <dbReference type="Ensembl" id="ENSFALP00000003918.1"/>
    </source>
</evidence>
<dbReference type="Pfam" id="PF00561">
    <property type="entry name" value="Abhydrolase_1"/>
    <property type="match status" value="1"/>
</dbReference>
<proteinExistence type="inferred from homology"/>
<dbReference type="PRINTS" id="PR00111">
    <property type="entry name" value="ABHYDROLASE"/>
</dbReference>
<dbReference type="eggNOG" id="KOG4178">
    <property type="taxonomic scope" value="Eukaryota"/>
</dbReference>
<dbReference type="InterPro" id="IPR036412">
    <property type="entry name" value="HAD-like_sf"/>
</dbReference>
<dbReference type="GO" id="GO:0090181">
    <property type="term" value="P:regulation of cholesterol metabolic process"/>
    <property type="evidence" value="ECO:0007669"/>
    <property type="project" value="Ensembl"/>
</dbReference>
<evidence type="ECO:0000256" key="2">
    <source>
        <dbReference type="ARBA" id="ARBA00038334"/>
    </source>
</evidence>
<dbReference type="STRING" id="59894.ENSFALP00000003918"/>
<feature type="domain" description="AB hydrolase-1" evidence="3">
    <location>
        <begin position="348"/>
        <end position="625"/>
    </location>
</feature>
<dbReference type="Gene3D" id="1.10.150.240">
    <property type="entry name" value="Putative phosphatase, domain 2"/>
    <property type="match status" value="1"/>
</dbReference>
<dbReference type="eggNOG" id="KOG3085">
    <property type="taxonomic scope" value="Eukaryota"/>
</dbReference>
<dbReference type="HOGENOM" id="CLU_036085_1_1_1"/>
<dbReference type="FunFam" id="3.40.50.1820:FF:000067">
    <property type="entry name" value="Bifunctional epoxide hydrolase 2"/>
    <property type="match status" value="1"/>
</dbReference>
<evidence type="ECO:0000313" key="5">
    <source>
        <dbReference type="Proteomes" id="UP000016665"/>
    </source>
</evidence>
<dbReference type="Ensembl" id="ENSFALT00000003935.2">
    <property type="protein sequence ID" value="ENSFALP00000003918.1"/>
    <property type="gene ID" value="ENSFALG00000003744.2"/>
</dbReference>
<name>U3JMB4_FICAL</name>
<dbReference type="GO" id="GO:0005777">
    <property type="term" value="C:peroxisome"/>
    <property type="evidence" value="ECO:0007669"/>
    <property type="project" value="Ensembl"/>
</dbReference>
<dbReference type="GO" id="GO:0000287">
    <property type="term" value="F:magnesium ion binding"/>
    <property type="evidence" value="ECO:0007669"/>
    <property type="project" value="Ensembl"/>
</dbReference>
<dbReference type="SUPFAM" id="SSF56784">
    <property type="entry name" value="HAD-like"/>
    <property type="match status" value="1"/>
</dbReference>
<dbReference type="InterPro" id="IPR006439">
    <property type="entry name" value="HAD-SF_hydro_IA"/>
</dbReference>
<dbReference type="CDD" id="cd02603">
    <property type="entry name" value="HAD_sEH-N_like"/>
    <property type="match status" value="1"/>
</dbReference>
<dbReference type="Pfam" id="PF00702">
    <property type="entry name" value="Hydrolase"/>
    <property type="match status" value="1"/>
</dbReference>
<evidence type="ECO:0000259" key="3">
    <source>
        <dbReference type="Pfam" id="PF00561"/>
    </source>
</evidence>
<dbReference type="GO" id="GO:0046272">
    <property type="term" value="P:stilbene catabolic process"/>
    <property type="evidence" value="ECO:0007669"/>
    <property type="project" value="Ensembl"/>
</dbReference>
<dbReference type="GO" id="GO:0015643">
    <property type="term" value="F:toxic substance binding"/>
    <property type="evidence" value="ECO:0007669"/>
    <property type="project" value="Ensembl"/>
</dbReference>
<dbReference type="AlphaFoldDB" id="U3JMB4"/>
<gene>
    <name evidence="4" type="primary">EPHX2</name>
</gene>
<dbReference type="NCBIfam" id="TIGR01509">
    <property type="entry name" value="HAD-SF-IA-v3"/>
    <property type="match status" value="1"/>
</dbReference>
<dbReference type="InterPro" id="IPR023198">
    <property type="entry name" value="PGP-like_dom2"/>
</dbReference>
<dbReference type="GO" id="GO:0097176">
    <property type="term" value="P:epoxide metabolic process"/>
    <property type="evidence" value="ECO:0007669"/>
    <property type="project" value="Ensembl"/>
</dbReference>
<dbReference type="InterPro" id="IPR000639">
    <property type="entry name" value="Epox_hydrolase-like"/>
</dbReference>
<accession>U3JMB4</accession>
<dbReference type="InterPro" id="IPR023214">
    <property type="entry name" value="HAD_sf"/>
</dbReference>
<dbReference type="GO" id="GO:0052642">
    <property type="term" value="F:lysophosphatidic acid phosphatase activity"/>
    <property type="evidence" value="ECO:0007669"/>
    <property type="project" value="Ensembl"/>
</dbReference>
<keyword evidence="5" id="KW-1185">Reference proteome</keyword>
<dbReference type="Proteomes" id="UP000016665">
    <property type="component" value="Unplaced"/>
</dbReference>
<dbReference type="Gene3D" id="3.40.50.1000">
    <property type="entry name" value="HAD superfamily/HAD-like"/>
    <property type="match status" value="1"/>
</dbReference>
<dbReference type="GO" id="GO:0042577">
    <property type="term" value="F:lipid phosphatase activity"/>
    <property type="evidence" value="ECO:0007669"/>
    <property type="project" value="Ensembl"/>
</dbReference>
<organism evidence="4 5">
    <name type="scientific">Ficedula albicollis</name>
    <name type="common">Collared flycatcher</name>
    <name type="synonym">Muscicapa albicollis</name>
    <dbReference type="NCBI Taxonomy" id="59894"/>
    <lineage>
        <taxon>Eukaryota</taxon>
        <taxon>Metazoa</taxon>
        <taxon>Chordata</taxon>
        <taxon>Craniata</taxon>
        <taxon>Vertebrata</taxon>
        <taxon>Euteleostomi</taxon>
        <taxon>Archelosauria</taxon>
        <taxon>Archosauria</taxon>
        <taxon>Dinosauria</taxon>
        <taxon>Saurischia</taxon>
        <taxon>Theropoda</taxon>
        <taxon>Coelurosauria</taxon>
        <taxon>Aves</taxon>
        <taxon>Neognathae</taxon>
        <taxon>Neoaves</taxon>
        <taxon>Telluraves</taxon>
        <taxon>Australaves</taxon>
        <taxon>Passeriformes</taxon>
        <taxon>Muscicapidae</taxon>
        <taxon>Ficedula</taxon>
    </lineage>
</organism>
<dbReference type="GO" id="GO:0005829">
    <property type="term" value="C:cytosol"/>
    <property type="evidence" value="ECO:0007669"/>
    <property type="project" value="Ensembl"/>
</dbReference>
<protein>
    <submittedName>
        <fullName evidence="4">Epoxide hydrolase 2</fullName>
    </submittedName>
</protein>
<comment type="similarity">
    <text evidence="2">Belongs to the AB hydrolase superfamily. Epoxide hydrolase family.</text>
</comment>